<reference evidence="2" key="1">
    <citation type="submission" date="2019-12" db="EMBL/GenBank/DDBJ databases">
        <title>Actinomadura physcomitrii sp. nov., a novel actinomycete isolated from moss [Physcomitrium sphaericum (Ludw) Fuernr].</title>
        <authorList>
            <person name="Zhuang X."/>
        </authorList>
    </citation>
    <scope>NUCLEOTIDE SEQUENCE [LARGE SCALE GENOMIC DNA]</scope>
    <source>
        <strain evidence="2">LD22</strain>
    </source>
</reference>
<proteinExistence type="predicted"/>
<dbReference type="RefSeq" id="WP_151598072.1">
    <property type="nucleotide sequence ID" value="NZ_WBMS02000040.1"/>
</dbReference>
<protein>
    <recommendedName>
        <fullName evidence="4">ABC transporter ATP-binding protein</fullName>
    </recommendedName>
</protein>
<accession>A0A6I4MQK2</accession>
<evidence type="ECO:0008006" key="4">
    <source>
        <dbReference type="Google" id="ProtNLM"/>
    </source>
</evidence>
<dbReference type="EMBL" id="WBMS02000040">
    <property type="protein sequence ID" value="MWA05641.1"/>
    <property type="molecule type" value="Genomic_DNA"/>
</dbReference>
<keyword evidence="3" id="KW-1185">Reference proteome</keyword>
<feature type="compositionally biased region" description="Low complexity" evidence="1">
    <location>
        <begin position="60"/>
        <end position="74"/>
    </location>
</feature>
<feature type="region of interest" description="Disordered" evidence="1">
    <location>
        <begin position="58"/>
        <end position="85"/>
    </location>
</feature>
<dbReference type="Proteomes" id="UP000462055">
    <property type="component" value="Unassembled WGS sequence"/>
</dbReference>
<organism evidence="2 3">
    <name type="scientific">Actinomadura physcomitrii</name>
    <dbReference type="NCBI Taxonomy" id="2650748"/>
    <lineage>
        <taxon>Bacteria</taxon>
        <taxon>Bacillati</taxon>
        <taxon>Actinomycetota</taxon>
        <taxon>Actinomycetes</taxon>
        <taxon>Streptosporangiales</taxon>
        <taxon>Thermomonosporaceae</taxon>
        <taxon>Actinomadura</taxon>
    </lineage>
</organism>
<comment type="caution">
    <text evidence="2">The sequence shown here is derived from an EMBL/GenBank/DDBJ whole genome shotgun (WGS) entry which is preliminary data.</text>
</comment>
<dbReference type="AlphaFoldDB" id="A0A6I4MQK2"/>
<dbReference type="SUPFAM" id="SSF52540">
    <property type="entry name" value="P-loop containing nucleoside triphosphate hydrolases"/>
    <property type="match status" value="1"/>
</dbReference>
<name>A0A6I4MQK2_9ACTN</name>
<gene>
    <name evidence="2" type="ORF">F8568_035845</name>
</gene>
<evidence type="ECO:0000313" key="3">
    <source>
        <dbReference type="Proteomes" id="UP000462055"/>
    </source>
</evidence>
<evidence type="ECO:0000313" key="2">
    <source>
        <dbReference type="EMBL" id="MWA05641.1"/>
    </source>
</evidence>
<evidence type="ECO:0000256" key="1">
    <source>
        <dbReference type="SAM" id="MobiDB-lite"/>
    </source>
</evidence>
<dbReference type="InterPro" id="IPR027417">
    <property type="entry name" value="P-loop_NTPase"/>
</dbReference>
<sequence>MDGLSRAFGGVTAVEDLRPRAAAGQVVSVIGPDGAGKISDRVTVLQTGRIVLDGPAADLAATTASRPPTSATTPSPSPAEQARRY</sequence>